<feature type="transmembrane region" description="Helical" evidence="4">
    <location>
        <begin position="38"/>
        <end position="56"/>
    </location>
</feature>
<proteinExistence type="predicted"/>
<dbReference type="CDD" id="cd01949">
    <property type="entry name" value="GGDEF"/>
    <property type="match status" value="1"/>
</dbReference>
<keyword evidence="3" id="KW-0175">Coiled coil</keyword>
<organism evidence="6 7">
    <name type="scientific">Kangiella marina</name>
    <dbReference type="NCBI Taxonomy" id="1079178"/>
    <lineage>
        <taxon>Bacteria</taxon>
        <taxon>Pseudomonadati</taxon>
        <taxon>Pseudomonadota</taxon>
        <taxon>Gammaproteobacteria</taxon>
        <taxon>Kangiellales</taxon>
        <taxon>Kangiellaceae</taxon>
        <taxon>Kangiella</taxon>
    </lineage>
</organism>
<dbReference type="CDD" id="cd12914">
    <property type="entry name" value="PDC1_DGC_like"/>
    <property type="match status" value="1"/>
</dbReference>
<dbReference type="EC" id="2.7.7.65" evidence="1"/>
<name>A0ABP8IH36_9GAMM</name>
<dbReference type="EMBL" id="BAABFV010000001">
    <property type="protein sequence ID" value="GAA4358712.1"/>
    <property type="molecule type" value="Genomic_DNA"/>
</dbReference>
<dbReference type="Proteomes" id="UP001501011">
    <property type="component" value="Unassembled WGS sequence"/>
</dbReference>
<dbReference type="InterPro" id="IPR043128">
    <property type="entry name" value="Rev_trsase/Diguanyl_cyclase"/>
</dbReference>
<dbReference type="RefSeq" id="WP_345292000.1">
    <property type="nucleotide sequence ID" value="NZ_BAABFV010000001.1"/>
</dbReference>
<accession>A0ABP8IH36</accession>
<evidence type="ECO:0000313" key="6">
    <source>
        <dbReference type="EMBL" id="GAA4358712.1"/>
    </source>
</evidence>
<dbReference type="Gene3D" id="3.30.450.20">
    <property type="entry name" value="PAS domain"/>
    <property type="match status" value="1"/>
</dbReference>
<evidence type="ECO:0000256" key="2">
    <source>
        <dbReference type="ARBA" id="ARBA00034247"/>
    </source>
</evidence>
<protein>
    <recommendedName>
        <fullName evidence="1">diguanylate cyclase</fullName>
        <ecNumber evidence="1">2.7.7.65</ecNumber>
    </recommendedName>
</protein>
<evidence type="ECO:0000259" key="5">
    <source>
        <dbReference type="PROSITE" id="PS50887"/>
    </source>
</evidence>
<comment type="caution">
    <text evidence="6">The sequence shown here is derived from an EMBL/GenBank/DDBJ whole genome shotgun (WGS) entry which is preliminary data.</text>
</comment>
<dbReference type="PANTHER" id="PTHR45138">
    <property type="entry name" value="REGULATORY COMPONENTS OF SENSORY TRANSDUCTION SYSTEM"/>
    <property type="match status" value="1"/>
</dbReference>
<dbReference type="PROSITE" id="PS50887">
    <property type="entry name" value="GGDEF"/>
    <property type="match status" value="1"/>
</dbReference>
<feature type="coiled-coil region" evidence="3">
    <location>
        <begin position="399"/>
        <end position="444"/>
    </location>
</feature>
<keyword evidence="7" id="KW-1185">Reference proteome</keyword>
<evidence type="ECO:0000256" key="3">
    <source>
        <dbReference type="SAM" id="Coils"/>
    </source>
</evidence>
<keyword evidence="4" id="KW-0812">Transmembrane</keyword>
<dbReference type="InterPro" id="IPR050469">
    <property type="entry name" value="Diguanylate_Cyclase"/>
</dbReference>
<feature type="domain" description="GGDEF" evidence="5">
    <location>
        <begin position="472"/>
        <end position="607"/>
    </location>
</feature>
<feature type="transmembrane region" description="Helical" evidence="4">
    <location>
        <begin position="76"/>
        <end position="95"/>
    </location>
</feature>
<feature type="coiled-coil region" evidence="3">
    <location>
        <begin position="100"/>
        <end position="128"/>
    </location>
</feature>
<keyword evidence="4" id="KW-1133">Transmembrane helix</keyword>
<dbReference type="InterPro" id="IPR000160">
    <property type="entry name" value="GGDEF_dom"/>
</dbReference>
<dbReference type="PANTHER" id="PTHR45138:SF9">
    <property type="entry name" value="DIGUANYLATE CYCLASE DGCM-RELATED"/>
    <property type="match status" value="1"/>
</dbReference>
<dbReference type="NCBIfam" id="TIGR00254">
    <property type="entry name" value="GGDEF"/>
    <property type="match status" value="1"/>
</dbReference>
<evidence type="ECO:0000313" key="7">
    <source>
        <dbReference type="Proteomes" id="UP001501011"/>
    </source>
</evidence>
<feature type="transmembrane region" description="Helical" evidence="4">
    <location>
        <begin position="344"/>
        <end position="363"/>
    </location>
</feature>
<dbReference type="Gene3D" id="3.30.70.270">
    <property type="match status" value="1"/>
</dbReference>
<dbReference type="SUPFAM" id="SSF55073">
    <property type="entry name" value="Nucleotide cyclase"/>
    <property type="match status" value="1"/>
</dbReference>
<reference evidence="7" key="1">
    <citation type="journal article" date="2019" name="Int. J. Syst. Evol. Microbiol.">
        <title>The Global Catalogue of Microorganisms (GCM) 10K type strain sequencing project: providing services to taxonomists for standard genome sequencing and annotation.</title>
        <authorList>
            <consortium name="The Broad Institute Genomics Platform"/>
            <consortium name="The Broad Institute Genome Sequencing Center for Infectious Disease"/>
            <person name="Wu L."/>
            <person name="Ma J."/>
        </authorList>
    </citation>
    <scope>NUCLEOTIDE SEQUENCE [LARGE SCALE GENOMIC DNA]</scope>
    <source>
        <strain evidence="7">JCM 17728</strain>
    </source>
</reference>
<gene>
    <name evidence="6" type="ORF">GCM10023151_08970</name>
</gene>
<dbReference type="Pfam" id="PF00990">
    <property type="entry name" value="GGDEF"/>
    <property type="match status" value="1"/>
</dbReference>
<keyword evidence="4" id="KW-0472">Membrane</keyword>
<sequence length="607" mass="68743">MADMLFWGLIGIPFALVVLLTVYDINSTDFTQVILIKQALNGLLNASIATIIRAFIPFRWYSPVTKTKPPKLSKRIFELCLISIAMPSLVIMLILSNNSANKLERELIEELDIRAEHLRERTENYQMTHVKAMETLAASLNSDGLNGHKQFLMDSWLERYPGFITMIVTDSDGVVVSGAPKESFEKLLQAPAKQRRVTDRDYFKVARDTGLPYVSDVFRGRGFGNDPIVAVSVPLYQGNRFQGIVEGSLNLPQFERIDNSGVGSSILVIDSTSKVIYGSARLELKPLDLVSIKDNEQHYANTIMSLVLNGNDTYNYKKIETSNGWSIYVLSDYDDLLVAYKNNFYALLLGILLISLLASRVALKFSLHITRPLERLVEYFSSHQPVPAKAASYFSSREIESVREQLREAQHIMIDFQEELKEQVETQTKELVVLNEELERLSTHDVLTGILNRRGFEQVMGNVYPLACRNKTPATLAIMDLDNFKHINDTYGHSAGDLCLMAVGKTIREVFQRDSDYVGRFGGEEFIALILGGSIEHHLELLEQLRQKINKLTVPHENKDIQFTISIGAYSQVERYEAGYERVISRADKLLYKSKEAGRNRISHQSQ</sequence>
<comment type="catalytic activity">
    <reaction evidence="2">
        <text>2 GTP = 3',3'-c-di-GMP + 2 diphosphate</text>
        <dbReference type="Rhea" id="RHEA:24898"/>
        <dbReference type="ChEBI" id="CHEBI:33019"/>
        <dbReference type="ChEBI" id="CHEBI:37565"/>
        <dbReference type="ChEBI" id="CHEBI:58805"/>
        <dbReference type="EC" id="2.7.7.65"/>
    </reaction>
</comment>
<feature type="transmembrane region" description="Helical" evidence="4">
    <location>
        <begin position="6"/>
        <end position="26"/>
    </location>
</feature>
<dbReference type="InterPro" id="IPR029787">
    <property type="entry name" value="Nucleotide_cyclase"/>
</dbReference>
<dbReference type="SMART" id="SM00267">
    <property type="entry name" value="GGDEF"/>
    <property type="match status" value="1"/>
</dbReference>
<evidence type="ECO:0000256" key="4">
    <source>
        <dbReference type="SAM" id="Phobius"/>
    </source>
</evidence>
<evidence type="ECO:0000256" key="1">
    <source>
        <dbReference type="ARBA" id="ARBA00012528"/>
    </source>
</evidence>